<dbReference type="PANTHER" id="PTHR46462:SF3">
    <property type="entry name" value="UPSET, ISOFORM A"/>
    <property type="match status" value="1"/>
</dbReference>
<feature type="compositionally biased region" description="Basic residues" evidence="2">
    <location>
        <begin position="478"/>
        <end position="489"/>
    </location>
</feature>
<protein>
    <submittedName>
        <fullName evidence="4">Putative phd finger and set domain</fullName>
    </submittedName>
</protein>
<feature type="compositionally biased region" description="Basic and acidic residues" evidence="2">
    <location>
        <begin position="89"/>
        <end position="116"/>
    </location>
</feature>
<dbReference type="PANTHER" id="PTHR46462">
    <property type="entry name" value="UPSET, ISOFORM A"/>
    <property type="match status" value="1"/>
</dbReference>
<feature type="region of interest" description="Disordered" evidence="2">
    <location>
        <begin position="912"/>
        <end position="1001"/>
    </location>
</feature>
<dbReference type="InterPro" id="IPR013083">
    <property type="entry name" value="Znf_RING/FYVE/PHD"/>
</dbReference>
<feature type="region of interest" description="Disordered" evidence="2">
    <location>
        <begin position="465"/>
        <end position="547"/>
    </location>
</feature>
<feature type="compositionally biased region" description="Basic residues" evidence="2">
    <location>
        <begin position="117"/>
        <end position="130"/>
    </location>
</feature>
<feature type="compositionally biased region" description="Basic and acidic residues" evidence="2">
    <location>
        <begin position="562"/>
        <end position="573"/>
    </location>
</feature>
<feature type="compositionally biased region" description="Polar residues" evidence="2">
    <location>
        <begin position="755"/>
        <end position="771"/>
    </location>
</feature>
<comment type="caution">
    <text evidence="4">The sequence shown here is derived from an EMBL/GenBank/DDBJ whole genome shotgun (WGS) entry which is preliminary data.</text>
</comment>
<evidence type="ECO:0000256" key="2">
    <source>
        <dbReference type="SAM" id="MobiDB-lite"/>
    </source>
</evidence>
<dbReference type="Gene3D" id="2.170.270.10">
    <property type="entry name" value="SET domain"/>
    <property type="match status" value="1"/>
</dbReference>
<dbReference type="EMBL" id="LCWF01000063">
    <property type="protein sequence ID" value="KKY24112.1"/>
    <property type="molecule type" value="Genomic_DNA"/>
</dbReference>
<feature type="region of interest" description="Disordered" evidence="2">
    <location>
        <begin position="562"/>
        <end position="649"/>
    </location>
</feature>
<dbReference type="SUPFAM" id="SSF82199">
    <property type="entry name" value="SET domain"/>
    <property type="match status" value="1"/>
</dbReference>
<dbReference type="PROSITE" id="PS50280">
    <property type="entry name" value="SET"/>
    <property type="match status" value="1"/>
</dbReference>
<feature type="domain" description="SET" evidence="3">
    <location>
        <begin position="299"/>
        <end position="407"/>
    </location>
</feature>
<gene>
    <name evidence="4" type="ORF">UCRPC4_g02578</name>
</gene>
<dbReference type="OrthoDB" id="1928087at2759"/>
<feature type="compositionally biased region" description="Low complexity" evidence="2">
    <location>
        <begin position="719"/>
        <end position="737"/>
    </location>
</feature>
<feature type="compositionally biased region" description="Polar residues" evidence="2">
    <location>
        <begin position="621"/>
        <end position="649"/>
    </location>
</feature>
<feature type="compositionally biased region" description="Polar residues" evidence="2">
    <location>
        <begin position="582"/>
        <end position="607"/>
    </location>
</feature>
<evidence type="ECO:0000259" key="3">
    <source>
        <dbReference type="PROSITE" id="PS50280"/>
    </source>
</evidence>
<evidence type="ECO:0000313" key="5">
    <source>
        <dbReference type="Proteomes" id="UP000053317"/>
    </source>
</evidence>
<accession>A0A0G2EMX0</accession>
<dbReference type="GO" id="GO:0006355">
    <property type="term" value="P:regulation of DNA-templated transcription"/>
    <property type="evidence" value="ECO:0007669"/>
    <property type="project" value="TreeGrafter"/>
</dbReference>
<evidence type="ECO:0000313" key="4">
    <source>
        <dbReference type="EMBL" id="KKY24112.1"/>
    </source>
</evidence>
<reference evidence="4 5" key="2">
    <citation type="submission" date="2015-05" db="EMBL/GenBank/DDBJ databases">
        <authorList>
            <person name="Morales-Cruz A."/>
            <person name="Amrine K.C."/>
            <person name="Cantu D."/>
        </authorList>
    </citation>
    <scope>NUCLEOTIDE SEQUENCE [LARGE SCALE GENOMIC DNA]</scope>
    <source>
        <strain evidence="4">UCRPC4</strain>
    </source>
</reference>
<reference evidence="4 5" key="1">
    <citation type="submission" date="2015-05" db="EMBL/GenBank/DDBJ databases">
        <title>Distinctive expansion of gene families associated with plant cell wall degradation and secondary metabolism in the genomes of grapevine trunk pathogens.</title>
        <authorList>
            <person name="Lawrence D.P."/>
            <person name="Travadon R."/>
            <person name="Rolshausen P.E."/>
            <person name="Baumgartner K."/>
        </authorList>
    </citation>
    <scope>NUCLEOTIDE SEQUENCE [LARGE SCALE GENOMIC DNA]</scope>
    <source>
        <strain evidence="4">UCRPC4</strain>
    </source>
</reference>
<dbReference type="Proteomes" id="UP000053317">
    <property type="component" value="Unassembled WGS sequence"/>
</dbReference>
<keyword evidence="1" id="KW-0156">Chromatin regulator</keyword>
<feature type="region of interest" description="Disordered" evidence="2">
    <location>
        <begin position="89"/>
        <end position="202"/>
    </location>
</feature>
<dbReference type="Pfam" id="PF00856">
    <property type="entry name" value="SET"/>
    <property type="match status" value="1"/>
</dbReference>
<dbReference type="InterPro" id="IPR046341">
    <property type="entry name" value="SET_dom_sf"/>
</dbReference>
<keyword evidence="5" id="KW-1185">Reference proteome</keyword>
<dbReference type="InterPro" id="IPR011011">
    <property type="entry name" value="Znf_FYVE_PHD"/>
</dbReference>
<proteinExistence type="predicted"/>
<sequence>MTDTSSVFTTQSTPQLNPVTAPSLASPIINGSLSDNIAAEDDEPYTIKCICAFQDDDGNTVFCEKCETWQHIECYYHGKKVPEVHNCADCEPRPLDGKRATERQRRLREQTDGGDRKAKRASSKSHKKKTKDTDSTNGWHSHDRHDSVSGSREPPTKRPKTSHRQSGSVSSMNGVLGSESRKRAHSTTHSYPSPTKSPSNQNAVVLPQYTSEFLQLYDDDPGQANLLMRDNFNTINVTRRLKSWLQDPIALSQDANGRLFPEVFLESDAPLKPESFPPVSLDQSTNLDIEIEGKHPRWQKLTVATNVPRDGLVGEIKGSVGLLRDYCLDPANRWKELRHPEPFVFFHPQLPIYIDSRREGTVFRYLRRSCRPNVTMKTYIDSQGEYHYCFAAKEDIPAGSELTTTWYLDQAVLNRHGIKEEITNERDCEFPPPEVWASRVLATFGDCACDGRQPCMLAPLDRRRPYRSTDVSGGKQGVGRKKKSGKSKHMSPPINGRRSTSRAGSEVIKGAEDEDQSENRSTSGSVRSKPRSRDMTPTNAADVLRGFELTDRERRKIAAAEKTFERLEQDQSERKKKKRPSGGSTLNTSAPSASKQLGSTTFSQPGSPSLGEKPHYVDAGTSRQYSTSPPASSMNFPETSNSRSQSVLNTPALSSSLRCPTYVDSAVQTEDDQSTMELPPAKRRKFTTMTQRLLKRCYEDRLKYEEMERRRTSFTVGNALPSPVSPSSSADAPSGPSNLQRNPIVLDDTDMKDISSPSQVSSPTTMSPNAANKASVLNDTSLFPPPPLPSQAAHTRAALQPPNGHRLQLTNLPPVPNFTSSSGMPTSTTPSHVSPFSPNSATSYVSLHAAGPMTANTASSLTAPSPVKKKLSLGDYMSRRNATPSTEKTQAQLQMSVDLTAPESVLPVLTDTKNFDSAAPPPDQEVEATAEESSTTQPSLATDVAMIDASDPPSDLTATSMKLGEPAAEPGSDPPSEQIVKADSRDGPVKSEPKSTSPDGS</sequence>
<dbReference type="GO" id="GO:0006325">
    <property type="term" value="P:chromatin organization"/>
    <property type="evidence" value="ECO:0007669"/>
    <property type="project" value="UniProtKB-KW"/>
</dbReference>
<feature type="compositionally biased region" description="Basic and acidic residues" evidence="2">
    <location>
        <begin position="980"/>
        <end position="993"/>
    </location>
</feature>
<dbReference type="GO" id="GO:0070210">
    <property type="term" value="C:Rpd3L-Expanded complex"/>
    <property type="evidence" value="ECO:0007669"/>
    <property type="project" value="TreeGrafter"/>
</dbReference>
<feature type="region of interest" description="Disordered" evidence="2">
    <location>
        <begin position="714"/>
        <end position="771"/>
    </location>
</feature>
<organism evidence="4 5">
    <name type="scientific">Phaeomoniella chlamydospora</name>
    <name type="common">Phaeoacremonium chlamydosporum</name>
    <dbReference type="NCBI Taxonomy" id="158046"/>
    <lineage>
        <taxon>Eukaryota</taxon>
        <taxon>Fungi</taxon>
        <taxon>Dikarya</taxon>
        <taxon>Ascomycota</taxon>
        <taxon>Pezizomycotina</taxon>
        <taxon>Eurotiomycetes</taxon>
        <taxon>Chaetothyriomycetidae</taxon>
        <taxon>Phaeomoniellales</taxon>
        <taxon>Phaeomoniellaceae</taxon>
        <taxon>Phaeomoniella</taxon>
    </lineage>
</organism>
<dbReference type="AlphaFoldDB" id="A0A0G2EMX0"/>
<dbReference type="SUPFAM" id="SSF57903">
    <property type="entry name" value="FYVE/PHD zinc finger"/>
    <property type="match status" value="1"/>
</dbReference>
<name>A0A0G2EMX0_PHACM</name>
<evidence type="ECO:0000256" key="1">
    <source>
        <dbReference type="ARBA" id="ARBA00022853"/>
    </source>
</evidence>
<dbReference type="InterPro" id="IPR001214">
    <property type="entry name" value="SET_dom"/>
</dbReference>
<feature type="compositionally biased region" description="Polar residues" evidence="2">
    <location>
        <begin position="187"/>
        <end position="202"/>
    </location>
</feature>
<dbReference type="GO" id="GO:0034967">
    <property type="term" value="C:Set3 complex"/>
    <property type="evidence" value="ECO:0007669"/>
    <property type="project" value="TreeGrafter"/>
</dbReference>
<dbReference type="SMART" id="SM00317">
    <property type="entry name" value="SET"/>
    <property type="match status" value="1"/>
</dbReference>
<dbReference type="Gene3D" id="3.30.40.10">
    <property type="entry name" value="Zinc/RING finger domain, C3HC4 (zinc finger)"/>
    <property type="match status" value="1"/>
</dbReference>
<feature type="compositionally biased region" description="Polar residues" evidence="2">
    <location>
        <begin position="164"/>
        <end position="173"/>
    </location>
</feature>